<dbReference type="InterPro" id="IPR041667">
    <property type="entry name" value="Cupin_8"/>
</dbReference>
<organism evidence="3">
    <name type="scientific">Perkinsus marinus (strain ATCC 50983 / TXsc)</name>
    <dbReference type="NCBI Taxonomy" id="423536"/>
    <lineage>
        <taxon>Eukaryota</taxon>
        <taxon>Sar</taxon>
        <taxon>Alveolata</taxon>
        <taxon>Perkinsozoa</taxon>
        <taxon>Perkinsea</taxon>
        <taxon>Perkinsida</taxon>
        <taxon>Perkinsidae</taxon>
        <taxon>Perkinsus</taxon>
    </lineage>
</organism>
<sequence length="326" mass="36623">MPMLNIVLQMSSYITTLLIIQIPLSSYFADAEEVILSPGDVLFHPAGVWHKVESLDDDNIAINISIIPLRWADIIAGAIKQLLLQRPALVWPIAALPSRASLEGHLQALLKKEVKPVLDSLSAREMARGIEGTLPKLLDLTKPDQVRMQLADTLATLTPLSDTDVFVFNRLAIVIEAPEGCELDETELEENGSDDDEDSDDSLEEIYLRDDAQQLAKDDTEQLQDGKLYSIHHNYCRDEINFDDLIRVIIKVPLQLVPCMEWLQRHHRAVSSTIAPATFKMSDLEECSGDQQQEEEEEEEDCDQGRKDLISLLLSVGLCTGCFYRQ</sequence>
<dbReference type="AlphaFoldDB" id="C5LQ29"/>
<dbReference type="InParanoid" id="C5LQ29"/>
<accession>C5LQ29</accession>
<dbReference type="SUPFAM" id="SSF51197">
    <property type="entry name" value="Clavaminate synthase-like"/>
    <property type="match status" value="1"/>
</dbReference>
<feature type="domain" description="JmjC" evidence="1">
    <location>
        <begin position="1"/>
        <end position="83"/>
    </location>
</feature>
<proteinExistence type="predicted"/>
<reference evidence="2 3" key="1">
    <citation type="submission" date="2008-07" db="EMBL/GenBank/DDBJ databases">
        <authorList>
            <person name="El-Sayed N."/>
            <person name="Caler E."/>
            <person name="Inman J."/>
            <person name="Amedeo P."/>
            <person name="Hass B."/>
            <person name="Wortman J."/>
        </authorList>
    </citation>
    <scope>NUCLEOTIDE SEQUENCE [LARGE SCALE GENOMIC DNA]</scope>
    <source>
        <strain evidence="3">ATCC 50983 / TXsc</strain>
    </source>
</reference>
<evidence type="ECO:0000259" key="1">
    <source>
        <dbReference type="PROSITE" id="PS51184"/>
    </source>
</evidence>
<evidence type="ECO:0000313" key="3">
    <source>
        <dbReference type="Proteomes" id="UP000007800"/>
    </source>
</evidence>
<dbReference type="Pfam" id="PF13621">
    <property type="entry name" value="Cupin_8"/>
    <property type="match status" value="1"/>
</dbReference>
<dbReference type="OrthoDB" id="442535at2759"/>
<evidence type="ECO:0000313" key="2">
    <source>
        <dbReference type="EMBL" id="EER01137.1"/>
    </source>
</evidence>
<keyword evidence="3" id="KW-1185">Reference proteome</keyword>
<dbReference type="EMBL" id="GG684423">
    <property type="protein sequence ID" value="EER01137.1"/>
    <property type="molecule type" value="Genomic_DNA"/>
</dbReference>
<dbReference type="RefSeq" id="XP_002768419.1">
    <property type="nucleotide sequence ID" value="XM_002768373.1"/>
</dbReference>
<dbReference type="InterPro" id="IPR003347">
    <property type="entry name" value="JmjC_dom"/>
</dbReference>
<protein>
    <recommendedName>
        <fullName evidence="1">JmjC domain-containing protein</fullName>
    </recommendedName>
</protein>
<dbReference type="GeneID" id="9057978"/>
<gene>
    <name evidence="2" type="ORF">Pmar_PMAR009057</name>
</gene>
<name>C5LQ29_PERM5</name>
<dbReference type="Gene3D" id="2.60.120.650">
    <property type="entry name" value="Cupin"/>
    <property type="match status" value="1"/>
</dbReference>
<dbReference type="PROSITE" id="PS51184">
    <property type="entry name" value="JMJC"/>
    <property type="match status" value="1"/>
</dbReference>
<dbReference type="Proteomes" id="UP000007800">
    <property type="component" value="Unassembled WGS sequence"/>
</dbReference>